<dbReference type="AlphaFoldDB" id="A0A9N8D4Y1"/>
<comment type="similarity">
    <text evidence="1">Belongs to the UPP synthase family.</text>
</comment>
<dbReference type="EMBL" id="CAICTM010000005">
    <property type="protein sequence ID" value="CAB9496488.1"/>
    <property type="molecule type" value="Genomic_DNA"/>
</dbReference>
<proteinExistence type="inferred from homology"/>
<protein>
    <submittedName>
        <fullName evidence="3">Isoprenyl transferase</fullName>
    </submittedName>
</protein>
<name>A0A9N8D4Y1_9STRA</name>
<accession>A0A9N8D4Y1</accession>
<dbReference type="Pfam" id="PF01255">
    <property type="entry name" value="Prenyltransf"/>
    <property type="match status" value="1"/>
</dbReference>
<evidence type="ECO:0000313" key="3">
    <source>
        <dbReference type="EMBL" id="CAB9496488.1"/>
    </source>
</evidence>
<dbReference type="Gene3D" id="3.40.1180.10">
    <property type="entry name" value="Decaprenyl diphosphate synthase-like"/>
    <property type="match status" value="1"/>
</dbReference>
<organism evidence="3 4">
    <name type="scientific">Seminavis robusta</name>
    <dbReference type="NCBI Taxonomy" id="568900"/>
    <lineage>
        <taxon>Eukaryota</taxon>
        <taxon>Sar</taxon>
        <taxon>Stramenopiles</taxon>
        <taxon>Ochrophyta</taxon>
        <taxon>Bacillariophyta</taxon>
        <taxon>Bacillariophyceae</taxon>
        <taxon>Bacillariophycidae</taxon>
        <taxon>Naviculales</taxon>
        <taxon>Naviculaceae</taxon>
        <taxon>Seminavis</taxon>
    </lineage>
</organism>
<evidence type="ECO:0000313" key="4">
    <source>
        <dbReference type="Proteomes" id="UP001153069"/>
    </source>
</evidence>
<keyword evidence="2 3" id="KW-0808">Transferase</keyword>
<gene>
    <name evidence="3" type="ORF">SEMRO_5_G004620.1</name>
</gene>
<dbReference type="PANTHER" id="PTHR10291:SF43">
    <property type="entry name" value="DEHYDRODOLICHYL DIPHOSPHATE SYNTHASE COMPLEX SUBUNIT DHDDS"/>
    <property type="match status" value="1"/>
</dbReference>
<comment type="caution">
    <text evidence="3">The sequence shown here is derived from an EMBL/GenBank/DDBJ whole genome shotgun (WGS) entry which is preliminary data.</text>
</comment>
<sequence>METIRAGIELGVRALSFHLTSMENWKKRNPEEMIALLHGHGERFLKSSLEPLDSLGVKVKLIGRFWEDDDDANDDGSNAVPPSVRRIAKQIEERTAHNTKILVQFGMNYSGRDELLRVVNRAVTAAAMQNGTTTTGTRHFTESDLVSLLDTEDSNVDLLIRTGDAVRTSGFLPYQSCLAELVFVKLMWPDFTRDVFVNTCLKEFLLNRNRTLGGDEPKQKQPIHDVPLPLFLEEEVVLHSTIL</sequence>
<dbReference type="GO" id="GO:0016094">
    <property type="term" value="P:polyprenol biosynthetic process"/>
    <property type="evidence" value="ECO:0007669"/>
    <property type="project" value="TreeGrafter"/>
</dbReference>
<dbReference type="PANTHER" id="PTHR10291">
    <property type="entry name" value="DEHYDRODOLICHYL DIPHOSPHATE SYNTHASE FAMILY MEMBER"/>
    <property type="match status" value="1"/>
</dbReference>
<dbReference type="OrthoDB" id="4173905at2759"/>
<dbReference type="InterPro" id="IPR001441">
    <property type="entry name" value="UPP_synth-like"/>
</dbReference>
<dbReference type="GO" id="GO:0045547">
    <property type="term" value="F:ditrans,polycis-polyprenyl diphosphate synthase [(2E,6E)-farnesyl diphosphate specific] activity"/>
    <property type="evidence" value="ECO:0007669"/>
    <property type="project" value="TreeGrafter"/>
</dbReference>
<reference evidence="3" key="1">
    <citation type="submission" date="2020-06" db="EMBL/GenBank/DDBJ databases">
        <authorList>
            <consortium name="Plant Systems Biology data submission"/>
        </authorList>
    </citation>
    <scope>NUCLEOTIDE SEQUENCE</scope>
    <source>
        <strain evidence="3">D6</strain>
    </source>
</reference>
<keyword evidence="4" id="KW-1185">Reference proteome</keyword>
<dbReference type="Proteomes" id="UP001153069">
    <property type="component" value="Unassembled WGS sequence"/>
</dbReference>
<evidence type="ECO:0000256" key="2">
    <source>
        <dbReference type="ARBA" id="ARBA00022679"/>
    </source>
</evidence>
<evidence type="ECO:0000256" key="1">
    <source>
        <dbReference type="ARBA" id="ARBA00005432"/>
    </source>
</evidence>
<dbReference type="SUPFAM" id="SSF64005">
    <property type="entry name" value="Undecaprenyl diphosphate synthase"/>
    <property type="match status" value="1"/>
</dbReference>
<dbReference type="InterPro" id="IPR036424">
    <property type="entry name" value="UPP_synth-like_sf"/>
</dbReference>